<name>A0ACC2N2S8_9HYME</name>
<proteinExistence type="predicted"/>
<evidence type="ECO:0000313" key="1">
    <source>
        <dbReference type="EMBL" id="KAJ8665161.1"/>
    </source>
</evidence>
<sequence length="352" mass="40049">MAAAVERMSTSADESLYNKIDTFVFFDLETADMISRDKLPKITELSMVATPRRLIQPNHRNALALPRIMHKLTIPICPNERISDGAARCSNLFNQDLEDVKPFDEDTYDMIMHFIDRLPGLVCFVAHNGNNFDYPIFLREIQLLQKSFPDRVLCVDSWHAFREFYNKLPTQQPPTPIVQEGIDEVDEEELMRLDSDLSKKWNNSLCDMMDNFERVGTEQQNGVDVLDAISLSKNQNNASSGATSSKPSSTSSMQIVNERTPENQIVPNSRSVVRINPRASLNNARRSLNFNDTPPRNFKLGTIYMHMIGREAENAHTAEGDCISMLRCVCQIGPNFAEWADQNAISMNHFKR</sequence>
<protein>
    <submittedName>
        <fullName evidence="1">Uncharacterized protein</fullName>
    </submittedName>
</protein>
<accession>A0ACC2N2S8</accession>
<dbReference type="Proteomes" id="UP001239111">
    <property type="component" value="Chromosome 4"/>
</dbReference>
<reference evidence="1" key="1">
    <citation type="submission" date="2023-04" db="EMBL/GenBank/DDBJ databases">
        <title>A chromosome-level genome assembly of the parasitoid wasp Eretmocerus hayati.</title>
        <authorList>
            <person name="Zhong Y."/>
            <person name="Liu S."/>
            <person name="Liu Y."/>
        </authorList>
    </citation>
    <scope>NUCLEOTIDE SEQUENCE</scope>
    <source>
        <strain evidence="1">ZJU_SS_LIU_2023</strain>
    </source>
</reference>
<comment type="caution">
    <text evidence="1">The sequence shown here is derived from an EMBL/GenBank/DDBJ whole genome shotgun (WGS) entry which is preliminary data.</text>
</comment>
<evidence type="ECO:0000313" key="2">
    <source>
        <dbReference type="Proteomes" id="UP001239111"/>
    </source>
</evidence>
<keyword evidence="2" id="KW-1185">Reference proteome</keyword>
<dbReference type="EMBL" id="CM056744">
    <property type="protein sequence ID" value="KAJ8665161.1"/>
    <property type="molecule type" value="Genomic_DNA"/>
</dbReference>
<organism evidence="1 2">
    <name type="scientific">Eretmocerus hayati</name>
    <dbReference type="NCBI Taxonomy" id="131215"/>
    <lineage>
        <taxon>Eukaryota</taxon>
        <taxon>Metazoa</taxon>
        <taxon>Ecdysozoa</taxon>
        <taxon>Arthropoda</taxon>
        <taxon>Hexapoda</taxon>
        <taxon>Insecta</taxon>
        <taxon>Pterygota</taxon>
        <taxon>Neoptera</taxon>
        <taxon>Endopterygota</taxon>
        <taxon>Hymenoptera</taxon>
        <taxon>Apocrita</taxon>
        <taxon>Proctotrupomorpha</taxon>
        <taxon>Chalcidoidea</taxon>
        <taxon>Aphelinidae</taxon>
        <taxon>Aphelininae</taxon>
        <taxon>Eretmocerus</taxon>
    </lineage>
</organism>
<gene>
    <name evidence="1" type="ORF">QAD02_006823</name>
</gene>